<comment type="caution">
    <text evidence="2">The sequence shown here is derived from an EMBL/GenBank/DDBJ whole genome shotgun (WGS) entry which is preliminary data.</text>
</comment>
<dbReference type="InterPro" id="IPR013216">
    <property type="entry name" value="Methyltransf_11"/>
</dbReference>
<dbReference type="Pfam" id="PF08241">
    <property type="entry name" value="Methyltransf_11"/>
    <property type="match status" value="1"/>
</dbReference>
<evidence type="ECO:0000313" key="2">
    <source>
        <dbReference type="EMBL" id="OGG61462.1"/>
    </source>
</evidence>
<dbReference type="InterPro" id="IPR029063">
    <property type="entry name" value="SAM-dependent_MTases_sf"/>
</dbReference>
<dbReference type="STRING" id="1798495.A3C19_01765"/>
<dbReference type="InterPro" id="IPR050508">
    <property type="entry name" value="Methyltransf_Superfamily"/>
</dbReference>
<reference evidence="2 3" key="1">
    <citation type="journal article" date="2016" name="Nat. Commun.">
        <title>Thousands of microbial genomes shed light on interconnected biogeochemical processes in an aquifer system.</title>
        <authorList>
            <person name="Anantharaman K."/>
            <person name="Brown C.T."/>
            <person name="Hug L.A."/>
            <person name="Sharon I."/>
            <person name="Castelle C.J."/>
            <person name="Probst A.J."/>
            <person name="Thomas B.C."/>
            <person name="Singh A."/>
            <person name="Wilkins M.J."/>
            <person name="Karaoz U."/>
            <person name="Brodie E.L."/>
            <person name="Williams K.H."/>
            <person name="Hubbard S.S."/>
            <person name="Banfield J.F."/>
        </authorList>
    </citation>
    <scope>NUCLEOTIDE SEQUENCE [LARGE SCALE GENOMIC DNA]</scope>
</reference>
<dbReference type="GO" id="GO:0008757">
    <property type="term" value="F:S-adenosylmethionine-dependent methyltransferase activity"/>
    <property type="evidence" value="ECO:0007669"/>
    <property type="project" value="InterPro"/>
</dbReference>
<evidence type="ECO:0000313" key="3">
    <source>
        <dbReference type="Proteomes" id="UP000178532"/>
    </source>
</evidence>
<organism evidence="2 3">
    <name type="scientific">Candidatus Kaiserbacteria bacterium RIFCSPHIGHO2_02_FULL_54_22</name>
    <dbReference type="NCBI Taxonomy" id="1798495"/>
    <lineage>
        <taxon>Bacteria</taxon>
        <taxon>Candidatus Kaiseribacteriota</taxon>
    </lineage>
</organism>
<dbReference type="EMBL" id="MFLI01000020">
    <property type="protein sequence ID" value="OGG61462.1"/>
    <property type="molecule type" value="Genomic_DNA"/>
</dbReference>
<gene>
    <name evidence="2" type="ORF">A3C19_01765</name>
</gene>
<feature type="domain" description="Methyltransferase type 11" evidence="1">
    <location>
        <begin position="48"/>
        <end position="144"/>
    </location>
</feature>
<dbReference type="Proteomes" id="UP000178532">
    <property type="component" value="Unassembled WGS sequence"/>
</dbReference>
<dbReference type="AlphaFoldDB" id="A0A1F6DKC4"/>
<dbReference type="CDD" id="cd02440">
    <property type="entry name" value="AdoMet_MTases"/>
    <property type="match status" value="1"/>
</dbReference>
<sequence length="230" mass="26047">MDNLEFEKKYKKSGFSSQRRYPNEALIRFLGRYYFSVPHKKRRQMRLLEVGCGSGANLWVIAKEGFDTYGVDNAPSSLPLCKQMLAAYGVKATLGVGTFRGLNYKSNFFDAVVDILTVEHTDIRGHHEAFAEIFRVLKPGGRFFSWHLGSKSANFTHGGGNKLDRYTVDNTPNTDVPYSNNGITCFLTVPLARRLLTSAGFVDIDIERVTRSYKKLKHEVEYFAISARKP</sequence>
<protein>
    <recommendedName>
        <fullName evidence="1">Methyltransferase type 11 domain-containing protein</fullName>
    </recommendedName>
</protein>
<evidence type="ECO:0000259" key="1">
    <source>
        <dbReference type="Pfam" id="PF08241"/>
    </source>
</evidence>
<dbReference type="PANTHER" id="PTHR42912">
    <property type="entry name" value="METHYLTRANSFERASE"/>
    <property type="match status" value="1"/>
</dbReference>
<dbReference type="Gene3D" id="3.40.50.150">
    <property type="entry name" value="Vaccinia Virus protein VP39"/>
    <property type="match status" value="1"/>
</dbReference>
<dbReference type="SUPFAM" id="SSF53335">
    <property type="entry name" value="S-adenosyl-L-methionine-dependent methyltransferases"/>
    <property type="match status" value="1"/>
</dbReference>
<proteinExistence type="predicted"/>
<name>A0A1F6DKC4_9BACT</name>
<accession>A0A1F6DKC4</accession>